<feature type="region of interest" description="Disordered" evidence="1">
    <location>
        <begin position="32"/>
        <end position="75"/>
    </location>
</feature>
<protein>
    <recommendedName>
        <fullName evidence="2">HTH lysR-type domain-containing protein</fullName>
    </recommendedName>
</protein>
<dbReference type="InterPro" id="IPR000847">
    <property type="entry name" value="LysR_HTH_N"/>
</dbReference>
<reference evidence="3" key="2">
    <citation type="submission" date="2020-09" db="EMBL/GenBank/DDBJ databases">
        <authorList>
            <person name="Sun Q."/>
            <person name="Zhou Y."/>
        </authorList>
    </citation>
    <scope>NUCLEOTIDE SEQUENCE</scope>
    <source>
        <strain evidence="3">CGMCC 1.15178</strain>
    </source>
</reference>
<comment type="caution">
    <text evidence="3">The sequence shown here is derived from an EMBL/GenBank/DDBJ whole genome shotgun (WGS) entry which is preliminary data.</text>
</comment>
<evidence type="ECO:0000313" key="4">
    <source>
        <dbReference type="Proteomes" id="UP000612456"/>
    </source>
</evidence>
<accession>A0A916Z651</accession>
<dbReference type="Pfam" id="PF00126">
    <property type="entry name" value="HTH_1"/>
    <property type="match status" value="1"/>
</dbReference>
<dbReference type="InterPro" id="IPR036390">
    <property type="entry name" value="WH_DNA-bd_sf"/>
</dbReference>
<dbReference type="EMBL" id="BMHP01000003">
    <property type="protein sequence ID" value="GGD77363.1"/>
    <property type="molecule type" value="Genomic_DNA"/>
</dbReference>
<organism evidence="3 4">
    <name type="scientific">Paenibacillus nasutitermitis</name>
    <dbReference type="NCBI Taxonomy" id="1652958"/>
    <lineage>
        <taxon>Bacteria</taxon>
        <taxon>Bacillati</taxon>
        <taxon>Bacillota</taxon>
        <taxon>Bacilli</taxon>
        <taxon>Bacillales</taxon>
        <taxon>Paenibacillaceae</taxon>
        <taxon>Paenibacillus</taxon>
    </lineage>
</organism>
<reference evidence="3" key="1">
    <citation type="journal article" date="2014" name="Int. J. Syst. Evol. Microbiol.">
        <title>Complete genome sequence of Corynebacterium casei LMG S-19264T (=DSM 44701T), isolated from a smear-ripened cheese.</title>
        <authorList>
            <consortium name="US DOE Joint Genome Institute (JGI-PGF)"/>
            <person name="Walter F."/>
            <person name="Albersmeier A."/>
            <person name="Kalinowski J."/>
            <person name="Ruckert C."/>
        </authorList>
    </citation>
    <scope>NUCLEOTIDE SEQUENCE</scope>
    <source>
        <strain evidence="3">CGMCC 1.15178</strain>
    </source>
</reference>
<keyword evidence="4" id="KW-1185">Reference proteome</keyword>
<dbReference type="Gene3D" id="1.10.10.10">
    <property type="entry name" value="Winged helix-like DNA-binding domain superfamily/Winged helix DNA-binding domain"/>
    <property type="match status" value="1"/>
</dbReference>
<dbReference type="PROSITE" id="PS50931">
    <property type="entry name" value="HTH_LYSR"/>
    <property type="match status" value="1"/>
</dbReference>
<evidence type="ECO:0000259" key="2">
    <source>
        <dbReference type="PROSITE" id="PS50931"/>
    </source>
</evidence>
<feature type="domain" description="HTH lysR-type" evidence="2">
    <location>
        <begin position="1"/>
        <end position="31"/>
    </location>
</feature>
<dbReference type="InterPro" id="IPR036388">
    <property type="entry name" value="WH-like_DNA-bd_sf"/>
</dbReference>
<sequence>MDIRQLKYFMAIAREGQVTAAAKQLNMEQPAAQPPIEAGRGGIGSKAVRPKRQTLEADRSRQTAAGKRSTAAQSI</sequence>
<gene>
    <name evidence="3" type="ORF">GCM10010911_39230</name>
</gene>
<dbReference type="AlphaFoldDB" id="A0A916Z651"/>
<dbReference type="GO" id="GO:0003700">
    <property type="term" value="F:DNA-binding transcription factor activity"/>
    <property type="evidence" value="ECO:0007669"/>
    <property type="project" value="InterPro"/>
</dbReference>
<dbReference type="Proteomes" id="UP000612456">
    <property type="component" value="Unassembled WGS sequence"/>
</dbReference>
<dbReference type="SUPFAM" id="SSF46785">
    <property type="entry name" value="Winged helix' DNA-binding domain"/>
    <property type="match status" value="1"/>
</dbReference>
<evidence type="ECO:0000313" key="3">
    <source>
        <dbReference type="EMBL" id="GGD77363.1"/>
    </source>
</evidence>
<name>A0A916Z651_9BACL</name>
<evidence type="ECO:0000256" key="1">
    <source>
        <dbReference type="SAM" id="MobiDB-lite"/>
    </source>
</evidence>
<proteinExistence type="predicted"/>